<sequence length="168" mass="19385">MALNQEEFAELLTFVDFAEKFTIGFVEVNFPPDAELLVEALQSNWVSRDIQFVSLDFSAEEVRFIRDRIIEDLSKIQIEADKKLVLMVRGLAKSIGVFGEAPPVLQDLNFVRDSYKRTVPHPILFVLPDYAINRLAKFAPDFWAWKSGLFRFKTPQATKDYAIEHTKK</sequence>
<evidence type="ECO:0000313" key="1">
    <source>
        <dbReference type="EMBL" id="NER29163.1"/>
    </source>
</evidence>
<organism evidence="1">
    <name type="scientific">Symploca sp. SIO1C4</name>
    <dbReference type="NCBI Taxonomy" id="2607765"/>
    <lineage>
        <taxon>Bacteria</taxon>
        <taxon>Bacillati</taxon>
        <taxon>Cyanobacteriota</taxon>
        <taxon>Cyanophyceae</taxon>
        <taxon>Coleofasciculales</taxon>
        <taxon>Coleofasciculaceae</taxon>
        <taxon>Symploca</taxon>
    </lineage>
</organism>
<gene>
    <name evidence="1" type="ORF">F6J89_16390</name>
</gene>
<proteinExistence type="predicted"/>
<protein>
    <submittedName>
        <fullName evidence="1">Uncharacterized protein</fullName>
    </submittedName>
</protein>
<name>A0A6B3NC88_9CYAN</name>
<dbReference type="AlphaFoldDB" id="A0A6B3NC88"/>
<dbReference type="EMBL" id="JAAHFQ010000318">
    <property type="protein sequence ID" value="NER29163.1"/>
    <property type="molecule type" value="Genomic_DNA"/>
</dbReference>
<comment type="caution">
    <text evidence="1">The sequence shown here is derived from an EMBL/GenBank/DDBJ whole genome shotgun (WGS) entry which is preliminary data.</text>
</comment>
<reference evidence="1" key="1">
    <citation type="submission" date="2019-11" db="EMBL/GenBank/DDBJ databases">
        <title>Genomic insights into an expanded diversity of filamentous marine cyanobacteria reveals the extraordinary biosynthetic potential of Moorea and Okeania.</title>
        <authorList>
            <person name="Ferreira Leao T."/>
            <person name="Wang M."/>
            <person name="Moss N."/>
            <person name="Da Silva R."/>
            <person name="Sanders J."/>
            <person name="Nurk S."/>
            <person name="Gurevich A."/>
            <person name="Humphrey G."/>
            <person name="Reher R."/>
            <person name="Zhu Q."/>
            <person name="Belda-Ferre P."/>
            <person name="Glukhov E."/>
            <person name="Rex R."/>
            <person name="Dorrestein P.C."/>
            <person name="Knight R."/>
            <person name="Pevzner P."/>
            <person name="Gerwick W.H."/>
            <person name="Gerwick L."/>
        </authorList>
    </citation>
    <scope>NUCLEOTIDE SEQUENCE</scope>
    <source>
        <strain evidence="1">SIO1C4</strain>
    </source>
</reference>
<accession>A0A6B3NC88</accession>